<dbReference type="Proteomes" id="UP000619479">
    <property type="component" value="Unassembled WGS sequence"/>
</dbReference>
<dbReference type="Gene3D" id="3.30.200.20">
    <property type="entry name" value="Phosphorylase Kinase, domain 1"/>
    <property type="match status" value="1"/>
</dbReference>
<dbReference type="Gene3D" id="3.90.1200.10">
    <property type="match status" value="1"/>
</dbReference>
<evidence type="ECO:0000313" key="3">
    <source>
        <dbReference type="EMBL" id="GID62485.1"/>
    </source>
</evidence>
<organism evidence="3 4">
    <name type="scientific">Actinoplanes cyaneus</name>
    <dbReference type="NCBI Taxonomy" id="52696"/>
    <lineage>
        <taxon>Bacteria</taxon>
        <taxon>Bacillati</taxon>
        <taxon>Actinomycetota</taxon>
        <taxon>Actinomycetes</taxon>
        <taxon>Micromonosporales</taxon>
        <taxon>Micromonosporaceae</taxon>
        <taxon>Actinoplanes</taxon>
    </lineage>
</organism>
<reference evidence="3" key="1">
    <citation type="submission" date="2021-01" db="EMBL/GenBank/DDBJ databases">
        <title>Whole genome shotgun sequence of Actinoplanes cyaneus NBRC 14990.</title>
        <authorList>
            <person name="Komaki H."/>
            <person name="Tamura T."/>
        </authorList>
    </citation>
    <scope>NUCLEOTIDE SEQUENCE</scope>
    <source>
        <strain evidence="3">NBRC 14990</strain>
    </source>
</reference>
<dbReference type="PANTHER" id="PTHR21064:SF6">
    <property type="entry name" value="AMINOGLYCOSIDE PHOSPHOTRANSFERASE DOMAIN-CONTAINING PROTEIN"/>
    <property type="match status" value="1"/>
</dbReference>
<dbReference type="InterPro" id="IPR002575">
    <property type="entry name" value="Aminoglycoside_PTrfase"/>
</dbReference>
<dbReference type="Pfam" id="PF01636">
    <property type="entry name" value="APH"/>
    <property type="match status" value="1"/>
</dbReference>
<dbReference type="PANTHER" id="PTHR21064">
    <property type="entry name" value="AMINOGLYCOSIDE PHOSPHOTRANSFERASE DOMAIN-CONTAINING PROTEIN-RELATED"/>
    <property type="match status" value="1"/>
</dbReference>
<comment type="caution">
    <text evidence="3">The sequence shown here is derived from an EMBL/GenBank/DDBJ whole genome shotgun (WGS) entry which is preliminary data.</text>
</comment>
<accession>A0A919IIE7</accession>
<dbReference type="EMBL" id="BOMH01000002">
    <property type="protein sequence ID" value="GID62485.1"/>
    <property type="molecule type" value="Genomic_DNA"/>
</dbReference>
<dbReference type="AlphaFoldDB" id="A0A919IIE7"/>
<proteinExistence type="inferred from homology"/>
<evidence type="ECO:0000256" key="1">
    <source>
        <dbReference type="ARBA" id="ARBA00038240"/>
    </source>
</evidence>
<evidence type="ECO:0000313" key="4">
    <source>
        <dbReference type="Proteomes" id="UP000619479"/>
    </source>
</evidence>
<gene>
    <name evidence="3" type="ORF">Acy02nite_03660</name>
</gene>
<protein>
    <recommendedName>
        <fullName evidence="2">Aminoglycoside phosphotransferase domain-containing protein</fullName>
    </recommendedName>
</protein>
<name>A0A919IIE7_9ACTN</name>
<dbReference type="InterPro" id="IPR011009">
    <property type="entry name" value="Kinase-like_dom_sf"/>
</dbReference>
<dbReference type="GO" id="GO:0019202">
    <property type="term" value="F:amino acid kinase activity"/>
    <property type="evidence" value="ECO:0007669"/>
    <property type="project" value="TreeGrafter"/>
</dbReference>
<keyword evidence="4" id="KW-1185">Reference proteome</keyword>
<comment type="similarity">
    <text evidence="1">Belongs to the pseudomonas-type ThrB family.</text>
</comment>
<evidence type="ECO:0000259" key="2">
    <source>
        <dbReference type="Pfam" id="PF01636"/>
    </source>
</evidence>
<dbReference type="InterPro" id="IPR050249">
    <property type="entry name" value="Pseudomonas-type_ThrB"/>
</dbReference>
<dbReference type="SUPFAM" id="SSF56112">
    <property type="entry name" value="Protein kinase-like (PK-like)"/>
    <property type="match status" value="1"/>
</dbReference>
<dbReference type="RefSeq" id="WP_203737959.1">
    <property type="nucleotide sequence ID" value="NZ_BAAAUC010000002.1"/>
</dbReference>
<feature type="domain" description="Aminoglycoside phosphotransferase" evidence="2">
    <location>
        <begin position="29"/>
        <end position="260"/>
    </location>
</feature>
<sequence>MALSRVPPLAPQVQEAVAGEFRLGRVVSCQPVQTGVMNLNWQFTTDRGMFAVKRLTDRPPEAVRAGQSLLPRLAERGFPVASPHLTSTGDTILTIGDFSYAVNDWILGAHPTGSELAPGACTELGDLVGRLHLALAELCPPAPRRLPDTPATVAHARAELERFARLSDGSDGFGRDGIARRLELLDTIGDQRPPTAEVSPCGWTHGDLNPLNLLFRNGQVVGLLDWDRLGVRPYGLEVVRTATILFGTDLGRVAAFVEGYRGRVPIELGDAADRRWWTLATETWQLERHFAGDPSCDHLFATRGDFLYWWTDHRREVSAAMSPGFRSTGSKSSGVAS</sequence>